<dbReference type="OrthoDB" id="510307at2759"/>
<feature type="region of interest" description="Disordered" evidence="3">
    <location>
        <begin position="636"/>
        <end position="678"/>
    </location>
</feature>
<proteinExistence type="predicted"/>
<keyword evidence="1" id="KW-0479">Metal-binding</keyword>
<dbReference type="GeneID" id="25569032"/>
<dbReference type="STRING" id="461836.A0A0L0DSP3"/>
<dbReference type="GO" id="GO:0005737">
    <property type="term" value="C:cytoplasm"/>
    <property type="evidence" value="ECO:0007669"/>
    <property type="project" value="TreeGrafter"/>
</dbReference>
<dbReference type="GO" id="GO:0046872">
    <property type="term" value="F:metal ion binding"/>
    <property type="evidence" value="ECO:0007669"/>
    <property type="project" value="UniProtKB-KW"/>
</dbReference>
<dbReference type="GO" id="GO:0008239">
    <property type="term" value="F:dipeptidyl-peptidase activity"/>
    <property type="evidence" value="ECO:0007669"/>
    <property type="project" value="TreeGrafter"/>
</dbReference>
<accession>A0A0L0DSP3</accession>
<keyword evidence="5" id="KW-1185">Reference proteome</keyword>
<dbReference type="PANTHER" id="PTHR23422">
    <property type="entry name" value="DIPEPTIDYL PEPTIDASE III-RELATED"/>
    <property type="match status" value="1"/>
</dbReference>
<evidence type="ECO:0000256" key="1">
    <source>
        <dbReference type="ARBA" id="ARBA00022723"/>
    </source>
</evidence>
<dbReference type="EMBL" id="GL349498">
    <property type="protein sequence ID" value="KNC55290.1"/>
    <property type="molecule type" value="Genomic_DNA"/>
</dbReference>
<dbReference type="InterPro" id="IPR039461">
    <property type="entry name" value="Peptidase_M49"/>
</dbReference>
<evidence type="ECO:0000256" key="3">
    <source>
        <dbReference type="SAM" id="MobiDB-lite"/>
    </source>
</evidence>
<evidence type="ECO:0000313" key="5">
    <source>
        <dbReference type="Proteomes" id="UP000054408"/>
    </source>
</evidence>
<feature type="compositionally biased region" description="Acidic residues" evidence="3">
    <location>
        <begin position="639"/>
        <end position="678"/>
    </location>
</feature>
<protein>
    <submittedName>
        <fullName evidence="4">Uncharacterized protein</fullName>
    </submittedName>
</protein>
<sequence length="678" mass="73071">MLLATLIVAPWVLVAGLTALVVVLAARLSPAKSAASELVVGASVDGPGHWRYACAEGGPVFPSPKASALPPGGPSSKRVARLASRISLYHRVELGSRKIARLAPTTAAALLSVMDAMDAIDEVYLVQAWRKNPKLREYLVARLWSSPPAWRRYLSDELEFFDFNKGPFDKLEDRVFVKPLRGVVLPPSAPPGSGLYPPFMMTRMDVGEWLMAWEEHVASLGEDASPPADPTSPVVALVASSAPDAVAGVAVRPYSRLYARTLSRAAAAMRAAARHVRTPELVTFLHSRAAAFMTNNYAASEADWLAVPFANAEFVLVIGPYSKYGDQLASTKRAFKAVPTASNLPSPGILKGKHGSIRLILANVLKAKYVHILKPGAKLVYDRNDAAKLSFESFMLCVVYHELYHGLGPKRVSLESSPHYGKLINAAMGPIHSPLEEAKANIGGFWGLLRMLRRDPATLPFPDGIEDVLADVSIGSVCHTFVASLFRSMRFGLHEAHGRAAMLQFHFLLARGAITTAISRSVSLDSIAGVADAEYDSDDSGLSEDWKPTYARTSFKVHPDKLYNSAYALLGEIIAVQAAGDTAAGAALLDEYASSVAVDAAMALEAMARIPTDIRPDYSNLRSLLRSNIASAGFRDSILSDDDSDTDHDSDSDSDDGEDHDELSDNSGDDDDDEAFVR</sequence>
<dbReference type="eggNOG" id="ENOG502QT89">
    <property type="taxonomic scope" value="Eukaryota"/>
</dbReference>
<evidence type="ECO:0000256" key="2">
    <source>
        <dbReference type="ARBA" id="ARBA00022801"/>
    </source>
</evidence>
<dbReference type="Proteomes" id="UP000054408">
    <property type="component" value="Unassembled WGS sequence"/>
</dbReference>
<keyword evidence="2" id="KW-0378">Hydrolase</keyword>
<name>A0A0L0DSP3_THETB</name>
<gene>
    <name evidence="4" type="ORF">AMSG_10931</name>
</gene>
<dbReference type="Gene3D" id="3.30.540.30">
    <property type="match status" value="1"/>
</dbReference>
<evidence type="ECO:0000313" key="4">
    <source>
        <dbReference type="EMBL" id="KNC55290.1"/>
    </source>
</evidence>
<dbReference type="RefSeq" id="XP_013753111.1">
    <property type="nucleotide sequence ID" value="XM_013897657.1"/>
</dbReference>
<organism evidence="4 5">
    <name type="scientific">Thecamonas trahens ATCC 50062</name>
    <dbReference type="NCBI Taxonomy" id="461836"/>
    <lineage>
        <taxon>Eukaryota</taxon>
        <taxon>Apusozoa</taxon>
        <taxon>Apusomonadida</taxon>
        <taxon>Apusomonadidae</taxon>
        <taxon>Thecamonas</taxon>
    </lineage>
</organism>
<dbReference type="PANTHER" id="PTHR23422:SF9">
    <property type="entry name" value="ZN-DEPENDENT HYDROLASE"/>
    <property type="match status" value="1"/>
</dbReference>
<reference evidence="4 5" key="1">
    <citation type="submission" date="2010-05" db="EMBL/GenBank/DDBJ databases">
        <title>The Genome Sequence of Thecamonas trahens ATCC 50062.</title>
        <authorList>
            <consortium name="The Broad Institute Genome Sequencing Platform"/>
            <person name="Russ C."/>
            <person name="Cuomo C."/>
            <person name="Shea T."/>
            <person name="Young S.K."/>
            <person name="Zeng Q."/>
            <person name="Koehrsen M."/>
            <person name="Haas B."/>
            <person name="Borodovsky M."/>
            <person name="Guigo R."/>
            <person name="Alvarado L."/>
            <person name="Berlin A."/>
            <person name="Bochicchio J."/>
            <person name="Borenstein D."/>
            <person name="Chapman S."/>
            <person name="Chen Z."/>
            <person name="Freedman E."/>
            <person name="Gellesch M."/>
            <person name="Goldberg J."/>
            <person name="Griggs A."/>
            <person name="Gujja S."/>
            <person name="Heilman E."/>
            <person name="Heiman D."/>
            <person name="Hepburn T."/>
            <person name="Howarth C."/>
            <person name="Jen D."/>
            <person name="Larson L."/>
            <person name="Mehta T."/>
            <person name="Park D."/>
            <person name="Pearson M."/>
            <person name="Roberts A."/>
            <person name="Saif S."/>
            <person name="Shenoy N."/>
            <person name="Sisk P."/>
            <person name="Stolte C."/>
            <person name="Sykes S."/>
            <person name="Thomson T."/>
            <person name="Walk T."/>
            <person name="White J."/>
            <person name="Yandava C."/>
            <person name="Burger G."/>
            <person name="Gray M.W."/>
            <person name="Holland P.W.H."/>
            <person name="King N."/>
            <person name="Lang F.B.F."/>
            <person name="Roger A.J."/>
            <person name="Ruiz-Trillo I."/>
            <person name="Lander E."/>
            <person name="Nusbaum C."/>
        </authorList>
    </citation>
    <scope>NUCLEOTIDE SEQUENCE [LARGE SCALE GENOMIC DNA]</scope>
    <source>
        <strain evidence="4 5">ATCC 50062</strain>
    </source>
</reference>
<dbReference type="AlphaFoldDB" id="A0A0L0DSP3"/>